<comment type="caution">
    <text evidence="1">The sequence shown here is derived from an EMBL/GenBank/DDBJ whole genome shotgun (WGS) entry which is preliminary data.</text>
</comment>
<name>A0A7C9MUC7_9ACTN</name>
<sequence>MTATTERLLYSTSRALEHAAALDDVTPLRIHPIGFPLFIAQLTATIEEHAPFDLLDRYVGLAIGDGGFRSVSGIADFLGVSEPMIDRVLRFLGGIGHLTGADGALALTERGMRSARDDQRYTAKAEKLRLYFDGVRCGPLTSAHYARGVRVMDQAHANQQRIFKLLSHSCDFRNDAVHDLARRPDRGSYDLPDELTDVAVHAVGLAFLPCYLIRARTSGGFRTLVYSAVASQRDEHVEAMVGEWPTTGRLLELGDSESPRDMFGDWLREQQISPRSIEWLDALQARLSLPASRLPSDPPANRARGMFSLTQVGSYIAPRGHVLQLWCSDPQVRRRAALARALAYASASRRATADVVGFLERVSRQLDLVPAVALDELGTYARATGHGSLILT</sequence>
<reference evidence="1 2" key="1">
    <citation type="submission" date="2020-01" db="EMBL/GenBank/DDBJ databases">
        <title>Herbidospora sp. NEAU-GS84 nov., a novel actinomycete isolated from soil.</title>
        <authorList>
            <person name="Han L."/>
        </authorList>
    </citation>
    <scope>NUCLEOTIDE SEQUENCE [LARGE SCALE GENOMIC DNA]</scope>
    <source>
        <strain evidence="1 2">NEAU-GS84</strain>
    </source>
</reference>
<organism evidence="1 2">
    <name type="scientific">Herbidospora solisilvae</name>
    <dbReference type="NCBI Taxonomy" id="2696284"/>
    <lineage>
        <taxon>Bacteria</taxon>
        <taxon>Bacillati</taxon>
        <taxon>Actinomycetota</taxon>
        <taxon>Actinomycetes</taxon>
        <taxon>Streptosporangiales</taxon>
        <taxon>Streptosporangiaceae</taxon>
        <taxon>Herbidospora</taxon>
    </lineage>
</organism>
<keyword evidence="2" id="KW-1185">Reference proteome</keyword>
<evidence type="ECO:0000313" key="1">
    <source>
        <dbReference type="EMBL" id="NAS20431.1"/>
    </source>
</evidence>
<evidence type="ECO:0000313" key="2">
    <source>
        <dbReference type="Proteomes" id="UP000479526"/>
    </source>
</evidence>
<gene>
    <name evidence="1" type="ORF">GT755_01880</name>
</gene>
<dbReference type="EMBL" id="WXEW01000001">
    <property type="protein sequence ID" value="NAS20431.1"/>
    <property type="molecule type" value="Genomic_DNA"/>
</dbReference>
<protein>
    <submittedName>
        <fullName evidence="1">Uncharacterized protein</fullName>
    </submittedName>
</protein>
<proteinExistence type="predicted"/>
<dbReference type="Proteomes" id="UP000479526">
    <property type="component" value="Unassembled WGS sequence"/>
</dbReference>
<accession>A0A7C9MUC7</accession>
<dbReference type="AlphaFoldDB" id="A0A7C9MUC7"/>
<dbReference type="RefSeq" id="WP_161477936.1">
    <property type="nucleotide sequence ID" value="NZ_WXEW01000001.1"/>
</dbReference>